<dbReference type="EMBL" id="CATQJL010000001">
    <property type="protein sequence ID" value="CAJ0589924.1"/>
    <property type="molecule type" value="Genomic_DNA"/>
</dbReference>
<dbReference type="Proteomes" id="UP001176961">
    <property type="component" value="Unassembled WGS sequence"/>
</dbReference>
<evidence type="ECO:0000313" key="1">
    <source>
        <dbReference type="EMBL" id="CAJ0589924.1"/>
    </source>
</evidence>
<organism evidence="1 2">
    <name type="scientific">Cylicocyclus nassatus</name>
    <name type="common">Nematode worm</name>
    <dbReference type="NCBI Taxonomy" id="53992"/>
    <lineage>
        <taxon>Eukaryota</taxon>
        <taxon>Metazoa</taxon>
        <taxon>Ecdysozoa</taxon>
        <taxon>Nematoda</taxon>
        <taxon>Chromadorea</taxon>
        <taxon>Rhabditida</taxon>
        <taxon>Rhabditina</taxon>
        <taxon>Rhabditomorpha</taxon>
        <taxon>Strongyloidea</taxon>
        <taxon>Strongylidae</taxon>
        <taxon>Cylicocyclus</taxon>
    </lineage>
</organism>
<keyword evidence="2" id="KW-1185">Reference proteome</keyword>
<dbReference type="AlphaFoldDB" id="A0AA36DNZ3"/>
<reference evidence="1" key="1">
    <citation type="submission" date="2023-07" db="EMBL/GenBank/DDBJ databases">
        <authorList>
            <consortium name="CYATHOMIX"/>
        </authorList>
    </citation>
    <scope>NUCLEOTIDE SEQUENCE</scope>
    <source>
        <strain evidence="1">N/A</strain>
    </source>
</reference>
<proteinExistence type="predicted"/>
<comment type="caution">
    <text evidence="1">The sequence shown here is derived from an EMBL/GenBank/DDBJ whole genome shotgun (WGS) entry which is preliminary data.</text>
</comment>
<name>A0AA36DNZ3_CYLNA</name>
<gene>
    <name evidence="1" type="ORF">CYNAS_LOCUS1907</name>
</gene>
<feature type="non-terminal residue" evidence="1">
    <location>
        <position position="61"/>
    </location>
</feature>
<accession>A0AA36DNZ3</accession>
<protein>
    <submittedName>
        <fullName evidence="1">Uncharacterized protein</fullName>
    </submittedName>
</protein>
<sequence length="61" mass="7011">FQDTAFWRSQCVPNRRHFSQAVSLAQDRRLFCSPTLSGPKVFAIGDLLQFIHCSNITYFTS</sequence>
<evidence type="ECO:0000313" key="2">
    <source>
        <dbReference type="Proteomes" id="UP001176961"/>
    </source>
</evidence>